<dbReference type="EMBL" id="BFEA01000261">
    <property type="protein sequence ID" value="GBG77178.1"/>
    <property type="molecule type" value="Genomic_DNA"/>
</dbReference>
<evidence type="ECO:0000256" key="2">
    <source>
        <dbReference type="SAM" id="MobiDB-lite"/>
    </source>
</evidence>
<dbReference type="AlphaFoldDB" id="A0A388L4K7"/>
<sequence>MSQIQAAKKVSIEVEHDRQGLQCALTSAEIKIQSLESYLEEYKQEQESLAVRLRLEQNRVKELDQLLVAVRLQEHKMELSNQNADNRNAKMQDMVSCLQKKIVGLEHQIQTLEMTRDAQNIELARLESKLSAQVFKNAAICEGREEHNALFEKEREEKVRALERDLENSRREANDKASKLHEMEARLASLDEDNKRMLNLLSKIDTHRMQLEQQNKKLMSERRGGSFDDVGDSRRRDSRSSDASSPAVFEESHSLVKALKKECAKLKGDLAVNEGQRRVLQQDFESLAETLREVSSGQGKRGSSEGNLEAQLARLMVENEKLRENVVAMETRCEQRE</sequence>
<keyword evidence="4" id="KW-1185">Reference proteome</keyword>
<name>A0A388L4K7_CHABU</name>
<dbReference type="STRING" id="69332.A0A388L4K7"/>
<dbReference type="OrthoDB" id="1928840at2759"/>
<evidence type="ECO:0000313" key="3">
    <source>
        <dbReference type="EMBL" id="GBG77178.1"/>
    </source>
</evidence>
<organism evidence="3 4">
    <name type="scientific">Chara braunii</name>
    <name type="common">Braun's stonewort</name>
    <dbReference type="NCBI Taxonomy" id="69332"/>
    <lineage>
        <taxon>Eukaryota</taxon>
        <taxon>Viridiplantae</taxon>
        <taxon>Streptophyta</taxon>
        <taxon>Charophyceae</taxon>
        <taxon>Charales</taxon>
        <taxon>Characeae</taxon>
        <taxon>Chara</taxon>
    </lineage>
</organism>
<dbReference type="Proteomes" id="UP000265515">
    <property type="component" value="Unassembled WGS sequence"/>
</dbReference>
<feature type="coiled-coil region" evidence="1">
    <location>
        <begin position="305"/>
        <end position="332"/>
    </location>
</feature>
<proteinExistence type="predicted"/>
<keyword evidence="1" id="KW-0175">Coiled coil</keyword>
<protein>
    <submittedName>
        <fullName evidence="3">Uncharacterized protein</fullName>
    </submittedName>
</protein>
<reference evidence="3 4" key="1">
    <citation type="journal article" date="2018" name="Cell">
        <title>The Chara Genome: Secondary Complexity and Implications for Plant Terrestrialization.</title>
        <authorList>
            <person name="Nishiyama T."/>
            <person name="Sakayama H."/>
            <person name="Vries J.D."/>
            <person name="Buschmann H."/>
            <person name="Saint-Marcoux D."/>
            <person name="Ullrich K.K."/>
            <person name="Haas F.B."/>
            <person name="Vanderstraeten L."/>
            <person name="Becker D."/>
            <person name="Lang D."/>
            <person name="Vosolsobe S."/>
            <person name="Rombauts S."/>
            <person name="Wilhelmsson P.K.I."/>
            <person name="Janitza P."/>
            <person name="Kern R."/>
            <person name="Heyl A."/>
            <person name="Rumpler F."/>
            <person name="Villalobos L.I.A.C."/>
            <person name="Clay J.M."/>
            <person name="Skokan R."/>
            <person name="Toyoda A."/>
            <person name="Suzuki Y."/>
            <person name="Kagoshima H."/>
            <person name="Schijlen E."/>
            <person name="Tajeshwar N."/>
            <person name="Catarino B."/>
            <person name="Hetherington A.J."/>
            <person name="Saltykova A."/>
            <person name="Bonnot C."/>
            <person name="Breuninger H."/>
            <person name="Symeonidi A."/>
            <person name="Radhakrishnan G.V."/>
            <person name="Van Nieuwerburgh F."/>
            <person name="Deforce D."/>
            <person name="Chang C."/>
            <person name="Karol K.G."/>
            <person name="Hedrich R."/>
            <person name="Ulvskov P."/>
            <person name="Glockner G."/>
            <person name="Delwiche C.F."/>
            <person name="Petrasek J."/>
            <person name="Van de Peer Y."/>
            <person name="Friml J."/>
            <person name="Beilby M."/>
            <person name="Dolan L."/>
            <person name="Kohara Y."/>
            <person name="Sugano S."/>
            <person name="Fujiyama A."/>
            <person name="Delaux P.-M."/>
            <person name="Quint M."/>
            <person name="TheiBen G."/>
            <person name="Hagemann M."/>
            <person name="Harholt J."/>
            <person name="Dunand C."/>
            <person name="Zachgo S."/>
            <person name="Langdale J."/>
            <person name="Maumus F."/>
            <person name="Straeten D.V.D."/>
            <person name="Gould S.B."/>
            <person name="Rensing S.A."/>
        </authorList>
    </citation>
    <scope>NUCLEOTIDE SEQUENCE [LARGE SCALE GENOMIC DNA]</scope>
    <source>
        <strain evidence="3 4">S276</strain>
    </source>
</reference>
<feature type="compositionally biased region" description="Basic and acidic residues" evidence="2">
    <location>
        <begin position="215"/>
        <end position="240"/>
    </location>
</feature>
<accession>A0A388L4K7</accession>
<comment type="caution">
    <text evidence="3">The sequence shown here is derived from an EMBL/GenBank/DDBJ whole genome shotgun (WGS) entry which is preliminary data.</text>
</comment>
<evidence type="ECO:0000313" key="4">
    <source>
        <dbReference type="Proteomes" id="UP000265515"/>
    </source>
</evidence>
<dbReference type="Gramene" id="GBG77178">
    <property type="protein sequence ID" value="GBG77178"/>
    <property type="gene ID" value="CBR_g23504"/>
</dbReference>
<dbReference type="OMA" id="METRCEQ"/>
<evidence type="ECO:0000256" key="1">
    <source>
        <dbReference type="SAM" id="Coils"/>
    </source>
</evidence>
<gene>
    <name evidence="3" type="ORF">CBR_g23504</name>
</gene>
<feature type="region of interest" description="Disordered" evidence="2">
    <location>
        <begin position="215"/>
        <end position="250"/>
    </location>
</feature>